<accession>A0A381PW41</accession>
<feature type="domain" description="SPOR" evidence="1">
    <location>
        <begin position="70"/>
        <end position="149"/>
    </location>
</feature>
<protein>
    <recommendedName>
        <fullName evidence="1">SPOR domain-containing protein</fullName>
    </recommendedName>
</protein>
<dbReference type="GO" id="GO:0042834">
    <property type="term" value="F:peptidoglycan binding"/>
    <property type="evidence" value="ECO:0007669"/>
    <property type="project" value="InterPro"/>
</dbReference>
<evidence type="ECO:0000259" key="1">
    <source>
        <dbReference type="PROSITE" id="PS51724"/>
    </source>
</evidence>
<gene>
    <name evidence="2" type="ORF">METZ01_LOCUS22497</name>
</gene>
<dbReference type="Pfam" id="PF05036">
    <property type="entry name" value="SPOR"/>
    <property type="match status" value="1"/>
</dbReference>
<organism evidence="2">
    <name type="scientific">marine metagenome</name>
    <dbReference type="NCBI Taxonomy" id="408172"/>
    <lineage>
        <taxon>unclassified sequences</taxon>
        <taxon>metagenomes</taxon>
        <taxon>ecological metagenomes</taxon>
    </lineage>
</organism>
<sequence>MKKAELSYAIGSYIQSSEMLKQFNINAPSHLVTNISKGLLYKALTAAGEIKTAKEYQKKLNKPIINQKKVQSNKTWFIQFGAFENKENAITLKNALNETGILDIAVTQAFNRGKMTYYVRSKGFKSYASASKKAAQLKRYDSTFAIVGY</sequence>
<dbReference type="PROSITE" id="PS51724">
    <property type="entry name" value="SPOR"/>
    <property type="match status" value="1"/>
</dbReference>
<evidence type="ECO:0000313" key="2">
    <source>
        <dbReference type="EMBL" id="SUZ69643.1"/>
    </source>
</evidence>
<dbReference type="EMBL" id="UINC01001068">
    <property type="protein sequence ID" value="SUZ69643.1"/>
    <property type="molecule type" value="Genomic_DNA"/>
</dbReference>
<dbReference type="Gene3D" id="3.30.70.1070">
    <property type="entry name" value="Sporulation related repeat"/>
    <property type="match status" value="1"/>
</dbReference>
<dbReference type="AlphaFoldDB" id="A0A381PW41"/>
<dbReference type="InterPro" id="IPR036680">
    <property type="entry name" value="SPOR-like_sf"/>
</dbReference>
<name>A0A381PW41_9ZZZZ</name>
<dbReference type="InterPro" id="IPR007730">
    <property type="entry name" value="SPOR-like_dom"/>
</dbReference>
<reference evidence="2" key="1">
    <citation type="submission" date="2018-05" db="EMBL/GenBank/DDBJ databases">
        <authorList>
            <person name="Lanie J.A."/>
            <person name="Ng W.-L."/>
            <person name="Kazmierczak K.M."/>
            <person name="Andrzejewski T.M."/>
            <person name="Davidsen T.M."/>
            <person name="Wayne K.J."/>
            <person name="Tettelin H."/>
            <person name="Glass J.I."/>
            <person name="Rusch D."/>
            <person name="Podicherti R."/>
            <person name="Tsui H.-C.T."/>
            <person name="Winkler M.E."/>
        </authorList>
    </citation>
    <scope>NUCLEOTIDE SEQUENCE</scope>
</reference>
<proteinExistence type="predicted"/>
<dbReference type="SUPFAM" id="SSF110997">
    <property type="entry name" value="Sporulation related repeat"/>
    <property type="match status" value="1"/>
</dbReference>